<dbReference type="PIRSF" id="PIRSF033094">
    <property type="entry name" value="Pesterase_CT488"/>
    <property type="match status" value="1"/>
</dbReference>
<dbReference type="InterPro" id="IPR014578">
    <property type="entry name" value="Pesterase_CT488"/>
</dbReference>
<dbReference type="Gene3D" id="3.60.21.10">
    <property type="match status" value="1"/>
</dbReference>
<evidence type="ECO:0000259" key="1">
    <source>
        <dbReference type="Pfam" id="PF00149"/>
    </source>
</evidence>
<dbReference type="InterPro" id="IPR004843">
    <property type="entry name" value="Calcineurin-like_PHP"/>
</dbReference>
<dbReference type="AlphaFoldDB" id="A0A0C1HAJ2"/>
<sequence>MINFFRVNMFSIWAIADLHLPFGAPNKHMRIFGPQWEEYTDKIKQSWLELVAENDLVLIPGDISWAMRLEEARLDLDWIGQLPGTKVLLKGNHDYWWGSLSKIQSILPPSCHLIQNNSFFWNGVNIAGARLWDIPGISFNEWIDFKDFACIKKINDEDCSEESQKIYDRELKRLETSLKTMHSQAKLRIAMTHYPPIGANLEETEVSRLLEKYHINICVFGHLHNVKADREIFGMHNNIRYQLVACDYLHQFKPIKIAELSSF</sequence>
<dbReference type="Pfam" id="PF00149">
    <property type="entry name" value="Metallophos"/>
    <property type="match status" value="1"/>
</dbReference>
<reference evidence="2 3" key="1">
    <citation type="journal article" date="2014" name="Mol. Biol. Evol.">
        <title>Massive expansion of Ubiquitination-related gene families within the Chlamydiae.</title>
        <authorList>
            <person name="Domman D."/>
            <person name="Collingro A."/>
            <person name="Lagkouvardos I."/>
            <person name="Gehre L."/>
            <person name="Weinmaier T."/>
            <person name="Rattei T."/>
            <person name="Subtil A."/>
            <person name="Horn M."/>
        </authorList>
    </citation>
    <scope>NUCLEOTIDE SEQUENCE [LARGE SCALE GENOMIC DNA]</scope>
    <source>
        <strain evidence="2 3">EI2</strain>
    </source>
</reference>
<feature type="domain" description="Calcineurin-like phosphoesterase" evidence="1">
    <location>
        <begin position="11"/>
        <end position="225"/>
    </location>
</feature>
<dbReference type="SUPFAM" id="SSF56300">
    <property type="entry name" value="Metallo-dependent phosphatases"/>
    <property type="match status" value="1"/>
</dbReference>
<dbReference type="EMBL" id="JSAN01000011">
    <property type="protein sequence ID" value="KIC74399.1"/>
    <property type="molecule type" value="Genomic_DNA"/>
</dbReference>
<organism evidence="2 3">
    <name type="scientific">Candidatus Protochlamydia amoebophila</name>
    <dbReference type="NCBI Taxonomy" id="362787"/>
    <lineage>
        <taxon>Bacteria</taxon>
        <taxon>Pseudomonadati</taxon>
        <taxon>Chlamydiota</taxon>
        <taxon>Chlamydiia</taxon>
        <taxon>Parachlamydiales</taxon>
        <taxon>Parachlamydiaceae</taxon>
        <taxon>Candidatus Protochlamydia</taxon>
    </lineage>
</organism>
<dbReference type="PATRIC" id="fig|362787.3.peg.127"/>
<name>A0A0C1HAJ2_9BACT</name>
<dbReference type="InterPro" id="IPR029052">
    <property type="entry name" value="Metallo-depent_PP-like"/>
</dbReference>
<dbReference type="InterPro" id="IPR051158">
    <property type="entry name" value="Metallophosphoesterase_sf"/>
</dbReference>
<protein>
    <recommendedName>
        <fullName evidence="1">Calcineurin-like phosphoesterase domain-containing protein</fullName>
    </recommendedName>
</protein>
<evidence type="ECO:0000313" key="3">
    <source>
        <dbReference type="Proteomes" id="UP000031465"/>
    </source>
</evidence>
<evidence type="ECO:0000313" key="2">
    <source>
        <dbReference type="EMBL" id="KIC74399.1"/>
    </source>
</evidence>
<accession>A0A0C1HAJ2</accession>
<dbReference type="Proteomes" id="UP000031465">
    <property type="component" value="Unassembled WGS sequence"/>
</dbReference>
<dbReference type="PANTHER" id="PTHR31302:SF22">
    <property type="entry name" value="PHOSPHOESTERASE"/>
    <property type="match status" value="1"/>
</dbReference>
<comment type="caution">
    <text evidence="2">The sequence shown here is derived from an EMBL/GenBank/DDBJ whole genome shotgun (WGS) entry which is preliminary data.</text>
</comment>
<dbReference type="PANTHER" id="PTHR31302">
    <property type="entry name" value="TRANSMEMBRANE PROTEIN WITH METALLOPHOSPHOESTERASE DOMAIN-RELATED"/>
    <property type="match status" value="1"/>
</dbReference>
<gene>
    <name evidence="2" type="ORF">DB44_AL00930</name>
</gene>
<proteinExistence type="predicted"/>
<dbReference type="GO" id="GO:0016787">
    <property type="term" value="F:hydrolase activity"/>
    <property type="evidence" value="ECO:0007669"/>
    <property type="project" value="InterPro"/>
</dbReference>